<accession>A0A964XKQ9</accession>
<name>A0A964XKQ9_9ACTN</name>
<keyword evidence="2" id="KW-1185">Reference proteome</keyword>
<gene>
    <name evidence="1" type="ORF">GUY60_07765</name>
</gene>
<organism evidence="1 2">
    <name type="scientific">Streptomyces boluensis</name>
    <dbReference type="NCBI Taxonomy" id="1775135"/>
    <lineage>
        <taxon>Bacteria</taxon>
        <taxon>Bacillati</taxon>
        <taxon>Actinomycetota</taxon>
        <taxon>Actinomycetes</taxon>
        <taxon>Kitasatosporales</taxon>
        <taxon>Streptomycetaceae</taxon>
        <taxon>Streptomyces</taxon>
    </lineage>
</organism>
<reference evidence="1" key="1">
    <citation type="submission" date="2020-01" db="EMBL/GenBank/DDBJ databases">
        <title>Whole-genome analyses of novel actinobacteria.</title>
        <authorList>
            <person name="Sahin N."/>
        </authorList>
    </citation>
    <scope>NUCLEOTIDE SEQUENCE</scope>
    <source>
        <strain evidence="1">YC537</strain>
    </source>
</reference>
<dbReference type="EMBL" id="JAAAHS010000036">
    <property type="protein sequence ID" value="NBE51321.1"/>
    <property type="molecule type" value="Genomic_DNA"/>
</dbReference>
<protein>
    <submittedName>
        <fullName evidence="1">Uncharacterized protein</fullName>
    </submittedName>
</protein>
<evidence type="ECO:0000313" key="1">
    <source>
        <dbReference type="EMBL" id="NBE51321.1"/>
    </source>
</evidence>
<dbReference type="AlphaFoldDB" id="A0A964XKQ9"/>
<proteinExistence type="predicted"/>
<dbReference type="OrthoDB" id="9935949at2"/>
<dbReference type="Proteomes" id="UP000598297">
    <property type="component" value="Unassembled WGS sequence"/>
</dbReference>
<sequence>MDADEDFARTASLLGALDLYERRYETDAEFVAVLAPALALSLPPGFLPLMPPRDEDPGERWW</sequence>
<evidence type="ECO:0000313" key="2">
    <source>
        <dbReference type="Proteomes" id="UP000598297"/>
    </source>
</evidence>
<comment type="caution">
    <text evidence="1">The sequence shown here is derived from an EMBL/GenBank/DDBJ whole genome shotgun (WGS) entry which is preliminary data.</text>
</comment>
<dbReference type="RefSeq" id="WP_161695200.1">
    <property type="nucleotide sequence ID" value="NZ_JAAAHS010000036.1"/>
</dbReference>